<dbReference type="PANTHER" id="PTHR13252:SF1">
    <property type="entry name" value="DAMPENED, ISOFORM A"/>
    <property type="match status" value="1"/>
</dbReference>
<organism evidence="4 5">
    <name type="scientific">Zootermopsis nevadensis</name>
    <name type="common">Dampwood termite</name>
    <dbReference type="NCBI Taxonomy" id="136037"/>
    <lineage>
        <taxon>Eukaryota</taxon>
        <taxon>Metazoa</taxon>
        <taxon>Ecdysozoa</taxon>
        <taxon>Arthropoda</taxon>
        <taxon>Hexapoda</taxon>
        <taxon>Insecta</taxon>
        <taxon>Pterygota</taxon>
        <taxon>Neoptera</taxon>
        <taxon>Polyneoptera</taxon>
        <taxon>Dictyoptera</taxon>
        <taxon>Blattodea</taxon>
        <taxon>Blattoidea</taxon>
        <taxon>Termitoidae</taxon>
        <taxon>Termopsidae</taxon>
        <taxon>Zootermopsis</taxon>
    </lineage>
</organism>
<feature type="compositionally biased region" description="Basic residues" evidence="2">
    <location>
        <begin position="500"/>
        <end position="514"/>
    </location>
</feature>
<dbReference type="eggNOG" id="ENOG502QSMX">
    <property type="taxonomic scope" value="Eukaryota"/>
</dbReference>
<evidence type="ECO:0000256" key="1">
    <source>
        <dbReference type="SAM" id="Coils"/>
    </source>
</evidence>
<dbReference type="PROSITE" id="PS50181">
    <property type="entry name" value="FBOX"/>
    <property type="match status" value="1"/>
</dbReference>
<evidence type="ECO:0000259" key="3">
    <source>
        <dbReference type="PROSITE" id="PS50181"/>
    </source>
</evidence>
<evidence type="ECO:0000313" key="4">
    <source>
        <dbReference type="EMBL" id="KDR19856.1"/>
    </source>
</evidence>
<dbReference type="GO" id="GO:0003713">
    <property type="term" value="F:transcription coactivator activity"/>
    <property type="evidence" value="ECO:0007669"/>
    <property type="project" value="TreeGrafter"/>
</dbReference>
<feature type="region of interest" description="Disordered" evidence="2">
    <location>
        <begin position="1"/>
        <end position="47"/>
    </location>
</feature>
<name>A0A067RAU9_ZOONE</name>
<gene>
    <name evidence="4" type="ORF">L798_05104</name>
</gene>
<dbReference type="InterPro" id="IPR039719">
    <property type="entry name" value="FBXO28"/>
</dbReference>
<dbReference type="InParanoid" id="A0A067RAU9"/>
<keyword evidence="5" id="KW-1185">Reference proteome</keyword>
<accession>A0A067RAU9</accession>
<dbReference type="Proteomes" id="UP000027135">
    <property type="component" value="Unassembled WGS sequence"/>
</dbReference>
<feature type="region of interest" description="Disordered" evidence="2">
    <location>
        <begin position="238"/>
        <end position="270"/>
    </location>
</feature>
<feature type="region of interest" description="Disordered" evidence="2">
    <location>
        <begin position="451"/>
        <end position="514"/>
    </location>
</feature>
<dbReference type="PANTHER" id="PTHR13252">
    <property type="entry name" value="F-BOX ONLY PROTEIN 28"/>
    <property type="match status" value="1"/>
</dbReference>
<keyword evidence="1" id="KW-0175">Coiled coil</keyword>
<feature type="domain" description="F-box" evidence="3">
    <location>
        <begin position="56"/>
        <end position="104"/>
    </location>
</feature>
<proteinExistence type="predicted"/>
<dbReference type="InterPro" id="IPR001810">
    <property type="entry name" value="F-box_dom"/>
</dbReference>
<dbReference type="SUPFAM" id="SSF81383">
    <property type="entry name" value="F-box domain"/>
    <property type="match status" value="1"/>
</dbReference>
<reference evidence="4 5" key="1">
    <citation type="journal article" date="2014" name="Nat. Commun.">
        <title>Molecular traces of alternative social organization in a termite genome.</title>
        <authorList>
            <person name="Terrapon N."/>
            <person name="Li C."/>
            <person name="Robertson H.M."/>
            <person name="Ji L."/>
            <person name="Meng X."/>
            <person name="Booth W."/>
            <person name="Chen Z."/>
            <person name="Childers C.P."/>
            <person name="Glastad K.M."/>
            <person name="Gokhale K."/>
            <person name="Gowin J."/>
            <person name="Gronenberg W."/>
            <person name="Hermansen R.A."/>
            <person name="Hu H."/>
            <person name="Hunt B.G."/>
            <person name="Huylmans A.K."/>
            <person name="Khalil S.M."/>
            <person name="Mitchell R.D."/>
            <person name="Munoz-Torres M.C."/>
            <person name="Mustard J.A."/>
            <person name="Pan H."/>
            <person name="Reese J.T."/>
            <person name="Scharf M.E."/>
            <person name="Sun F."/>
            <person name="Vogel H."/>
            <person name="Xiao J."/>
            <person name="Yang W."/>
            <person name="Yang Z."/>
            <person name="Yang Z."/>
            <person name="Zhou J."/>
            <person name="Zhu J."/>
            <person name="Brent C.S."/>
            <person name="Elsik C.G."/>
            <person name="Goodisman M.A."/>
            <person name="Liberles D.A."/>
            <person name="Roe R.M."/>
            <person name="Vargo E.L."/>
            <person name="Vilcinskas A."/>
            <person name="Wang J."/>
            <person name="Bornberg-Bauer E."/>
            <person name="Korb J."/>
            <person name="Zhang G."/>
            <person name="Liebig J."/>
        </authorList>
    </citation>
    <scope>NUCLEOTIDE SEQUENCE [LARGE SCALE GENOMIC DNA]</scope>
    <source>
        <tissue evidence="4">Whole organism</tissue>
    </source>
</reference>
<dbReference type="EMBL" id="KK852630">
    <property type="protein sequence ID" value="KDR19856.1"/>
    <property type="molecule type" value="Genomic_DNA"/>
</dbReference>
<dbReference type="OrthoDB" id="8180181at2759"/>
<protein>
    <submittedName>
        <fullName evidence="4">F-box only protein 28</fullName>
    </submittedName>
</protein>
<dbReference type="CDD" id="cd22100">
    <property type="entry name" value="F-box_FBXO28"/>
    <property type="match status" value="1"/>
</dbReference>
<evidence type="ECO:0000256" key="2">
    <source>
        <dbReference type="SAM" id="MobiDB-lite"/>
    </source>
</evidence>
<feature type="coiled-coil region" evidence="1">
    <location>
        <begin position="290"/>
        <end position="331"/>
    </location>
</feature>
<evidence type="ECO:0000313" key="5">
    <source>
        <dbReference type="Proteomes" id="UP000027135"/>
    </source>
</evidence>
<dbReference type="GO" id="GO:0005634">
    <property type="term" value="C:nucleus"/>
    <property type="evidence" value="ECO:0007669"/>
    <property type="project" value="TreeGrafter"/>
</dbReference>
<dbReference type="InterPro" id="IPR036047">
    <property type="entry name" value="F-box-like_dom_sf"/>
</dbReference>
<sequence>MVSTRQSSNVGGGGENTAVVSEAGPSRTLRHNNAPAPSLPESSTSSHVAEVLPTQAINLMDLPPEIMLKILGSLSYRTIAYLRPVCRKMDGICCTILNSTFQRLQAQMLQRFQGIKAKMPRRESARRNHPLACESDIVETLHMRLTLLQMTFGKHIERKHCCFFAGEILDEVFRILHYIKVTQKLSRPYKVTDELFDLSTMAMEYFKEHIEPTLPEIAYFSTDFLDFTGTFATSSTPKPYLSLDSPSRTSTNKGDESPNLANDIEEQAPEPLPQSNMVLRKRIRKIKQGMKRYNNQLTLMRRDLRNCKGKIAEQQKQILEYASRMDETDKKNEETSRKFSTLLQELNKCKTELQYWRSKSPANPTLCVSCGKVMAPVASEDLMALANQGVVPEGLGLEFAAEADECIDFVPIAGTSNSDMAWAIQQQIWDSSIKKEEEIIAPATVTSVKEEEWPQPPSAVATQVPAKANGVASKRKASDEVLRSFKGVVSGSGPFQETKKPRRSHKSRSKRSKI</sequence>
<dbReference type="AlphaFoldDB" id="A0A067RAU9"/>
<dbReference type="OMA" id="MCLDSAP"/>
<dbReference type="FunCoup" id="A0A067RAU9">
    <property type="interactions" value="93"/>
</dbReference>